<evidence type="ECO:0000256" key="2">
    <source>
        <dbReference type="ARBA" id="ARBA00023125"/>
    </source>
</evidence>
<dbReference type="EMBL" id="FNJR01000012">
    <property type="protein sequence ID" value="SDP90881.1"/>
    <property type="molecule type" value="Genomic_DNA"/>
</dbReference>
<reference evidence="4" key="1">
    <citation type="submission" date="2016-10" db="EMBL/GenBank/DDBJ databases">
        <authorList>
            <person name="Varghese N."/>
            <person name="Submissions S."/>
        </authorList>
    </citation>
    <scope>NUCLEOTIDE SEQUENCE [LARGE SCALE GENOMIC DNA]</scope>
    <source>
        <strain evidence="4">DSM 46732</strain>
    </source>
</reference>
<keyword evidence="2" id="KW-0238">DNA-binding</keyword>
<evidence type="ECO:0000313" key="3">
    <source>
        <dbReference type="EMBL" id="SDP90881.1"/>
    </source>
</evidence>
<keyword evidence="4" id="KW-1185">Reference proteome</keyword>
<dbReference type="Gene3D" id="3.90.220.20">
    <property type="entry name" value="DNA methylase specificity domains"/>
    <property type="match status" value="2"/>
</dbReference>
<dbReference type="Proteomes" id="UP000199497">
    <property type="component" value="Unassembled WGS sequence"/>
</dbReference>
<evidence type="ECO:0000313" key="4">
    <source>
        <dbReference type="Proteomes" id="UP000199497"/>
    </source>
</evidence>
<dbReference type="STRING" id="405564.SAMN04487905_112189"/>
<dbReference type="CDD" id="cd17260">
    <property type="entry name" value="RMtype1_S_EcoEI-TRD1-CR1_like"/>
    <property type="match status" value="1"/>
</dbReference>
<accession>A0A1H0WK02</accession>
<dbReference type="SUPFAM" id="SSF116734">
    <property type="entry name" value="DNA methylase specificity domain"/>
    <property type="match status" value="2"/>
</dbReference>
<evidence type="ECO:0000256" key="1">
    <source>
        <dbReference type="ARBA" id="ARBA00022747"/>
    </source>
</evidence>
<dbReference type="AlphaFoldDB" id="A0A1H0WK02"/>
<dbReference type="InterPro" id="IPR052021">
    <property type="entry name" value="Type-I_RS_S_subunit"/>
</dbReference>
<organism evidence="3 4">
    <name type="scientific">Actinopolyspora xinjiangensis</name>
    <dbReference type="NCBI Taxonomy" id="405564"/>
    <lineage>
        <taxon>Bacteria</taxon>
        <taxon>Bacillati</taxon>
        <taxon>Actinomycetota</taxon>
        <taxon>Actinomycetes</taxon>
        <taxon>Actinopolysporales</taxon>
        <taxon>Actinopolysporaceae</taxon>
        <taxon>Actinopolyspora</taxon>
    </lineage>
</organism>
<dbReference type="GO" id="GO:0009307">
    <property type="term" value="P:DNA restriction-modification system"/>
    <property type="evidence" value="ECO:0007669"/>
    <property type="project" value="UniProtKB-KW"/>
</dbReference>
<dbReference type="InterPro" id="IPR044946">
    <property type="entry name" value="Restrct_endonuc_typeI_TRD_sf"/>
</dbReference>
<protein>
    <submittedName>
        <fullName evidence="3">Type I restriction enzyme, S subunit</fullName>
    </submittedName>
</protein>
<gene>
    <name evidence="3" type="ORF">SAMN04487905_112189</name>
</gene>
<dbReference type="PANTHER" id="PTHR30408">
    <property type="entry name" value="TYPE-1 RESTRICTION ENZYME ECOKI SPECIFICITY PROTEIN"/>
    <property type="match status" value="1"/>
</dbReference>
<keyword evidence="1" id="KW-0680">Restriction system</keyword>
<sequence length="303" mass="33326">MHLRADPNIVHPRYLYFLLISPEVQNRIALQSMGSTVAHLRVADAKALLLPPLPELHDQRAIAEVLGALDDKIDANDRIAATTKELLSTRFRGLRIDVEAGPGEAVALCELVTTNPKLPAPKSNPAVYLDMKSLPDRAMTVQSWGHREPRGGARFQNGDTLLARITPCLENGKVGFIDFLEPGDVGVGSTEYIVLRSNEGIPTALPYFLATSERFREFAIRHMAGTSGRQRLAAADLQDFKVRLPAPEALAEFGRLADSLLPRVKAAVDESRALTKTRDELLPLLMSGKIRVRDAERTVEEVV</sequence>
<dbReference type="GO" id="GO:0003677">
    <property type="term" value="F:DNA binding"/>
    <property type="evidence" value="ECO:0007669"/>
    <property type="project" value="UniProtKB-KW"/>
</dbReference>
<proteinExistence type="predicted"/>
<dbReference type="PANTHER" id="PTHR30408:SF13">
    <property type="entry name" value="TYPE I RESTRICTION ENZYME HINDI SPECIFICITY SUBUNIT"/>
    <property type="match status" value="1"/>
</dbReference>
<name>A0A1H0WK02_9ACTN</name>